<evidence type="ECO:0000313" key="2">
    <source>
        <dbReference type="Proteomes" id="UP000474296"/>
    </source>
</evidence>
<dbReference type="RefSeq" id="WP_164028856.1">
    <property type="nucleotide sequence ID" value="NZ_JAABOQ010000001.1"/>
</dbReference>
<dbReference type="PANTHER" id="PTHR36932:SF1">
    <property type="entry name" value="CAPSULAR POLYSACCHARIDE BIOSYNTHESIS PROTEIN"/>
    <property type="match status" value="1"/>
</dbReference>
<proteinExistence type="predicted"/>
<keyword evidence="2" id="KW-1185">Reference proteome</keyword>
<name>A0A6M0CCP7_9FLAO</name>
<dbReference type="Gene3D" id="3.40.50.12780">
    <property type="entry name" value="N-terminal domain of ligase-like"/>
    <property type="match status" value="1"/>
</dbReference>
<dbReference type="PANTHER" id="PTHR36932">
    <property type="entry name" value="CAPSULAR POLYSACCHARIDE BIOSYNTHESIS PROTEIN"/>
    <property type="match status" value="1"/>
</dbReference>
<accession>A0A6M0CCP7</accession>
<evidence type="ECO:0000313" key="1">
    <source>
        <dbReference type="EMBL" id="NER15576.1"/>
    </source>
</evidence>
<dbReference type="InterPro" id="IPR053158">
    <property type="entry name" value="CapK_Type1_Caps_Biosynth"/>
</dbReference>
<gene>
    <name evidence="1" type="ORF">GWK10_00030</name>
</gene>
<protein>
    <recommendedName>
        <fullName evidence="3">Phenylacetate--CoA ligase family protein</fullName>
    </recommendedName>
</protein>
<sequence length="469" mass="53758">MSKSAMSLYNRLPYSLKVMALNLKGFLNNRQRYNSDFKKYLSQYLSNWYGISKDINASQRASLLILLSEVYQHSNWYSSKMKALDISLEDIQTDPYAVLDKMPILEKKHRKENVLDLSNESRKTAMVHYTSGTSGTPTVDYIDTDSINRSFAFWKRFHHVIGIDRRAKQVRLSGRLIVSPSRKKAPFWVFNRIENQLLMSTYHLTEKNIGKYIQKLNNFKPELIDGYPSAVYILSKFIIENNIELDFIPKAIAVTAETLFDYHRDTIQKAFKCHVFNQYASNEGSPLITECTAGGLHLNIDSGVFEFLSLNGIPAKPGEMAQLIVTSFINYKTPLIRYRIGDTVLLPEVDTDCSCGCEMPMVEKILGRDDDILWTEEKGFVGRMDTAYKGLTGMEKSQIIQESPTNIIVNLIANDKYDEKIEQEFIQNLRDRLGNNIKISINKVNDIQLSSNGKFIAVKRKFEIPQLNS</sequence>
<dbReference type="InterPro" id="IPR042099">
    <property type="entry name" value="ANL_N_sf"/>
</dbReference>
<evidence type="ECO:0008006" key="3">
    <source>
        <dbReference type="Google" id="ProtNLM"/>
    </source>
</evidence>
<dbReference type="AlphaFoldDB" id="A0A6M0CCP7"/>
<reference evidence="1 2" key="1">
    <citation type="submission" date="2020-01" db="EMBL/GenBank/DDBJ databases">
        <title>Spongiivirga citrea KCTC 32990T.</title>
        <authorList>
            <person name="Wang G."/>
        </authorList>
    </citation>
    <scope>NUCLEOTIDE SEQUENCE [LARGE SCALE GENOMIC DNA]</scope>
    <source>
        <strain evidence="1 2">KCTC 32990</strain>
    </source>
</reference>
<dbReference type="SUPFAM" id="SSF56801">
    <property type="entry name" value="Acetyl-CoA synthetase-like"/>
    <property type="match status" value="1"/>
</dbReference>
<dbReference type="Proteomes" id="UP000474296">
    <property type="component" value="Unassembled WGS sequence"/>
</dbReference>
<organism evidence="1 2">
    <name type="scientific">Spongiivirga citrea</name>
    <dbReference type="NCBI Taxonomy" id="1481457"/>
    <lineage>
        <taxon>Bacteria</taxon>
        <taxon>Pseudomonadati</taxon>
        <taxon>Bacteroidota</taxon>
        <taxon>Flavobacteriia</taxon>
        <taxon>Flavobacteriales</taxon>
        <taxon>Flavobacteriaceae</taxon>
        <taxon>Spongiivirga</taxon>
    </lineage>
</organism>
<comment type="caution">
    <text evidence="1">The sequence shown here is derived from an EMBL/GenBank/DDBJ whole genome shotgun (WGS) entry which is preliminary data.</text>
</comment>
<dbReference type="EMBL" id="JAABOQ010000001">
    <property type="protein sequence ID" value="NER15576.1"/>
    <property type="molecule type" value="Genomic_DNA"/>
</dbReference>